<evidence type="ECO:0000256" key="11">
    <source>
        <dbReference type="ARBA" id="ARBA00022989"/>
    </source>
</evidence>
<dbReference type="Pfam" id="PF13188">
    <property type="entry name" value="PAS_8"/>
    <property type="match status" value="1"/>
</dbReference>
<evidence type="ECO:0000313" key="17">
    <source>
        <dbReference type="EMBL" id="MTD14057.1"/>
    </source>
</evidence>
<keyword evidence="18" id="KW-1185">Reference proteome</keyword>
<evidence type="ECO:0000256" key="12">
    <source>
        <dbReference type="ARBA" id="ARBA00023012"/>
    </source>
</evidence>
<keyword evidence="10" id="KW-0067">ATP-binding</keyword>
<accession>A0A7K1FIV9</accession>
<keyword evidence="9" id="KW-0418">Kinase</keyword>
<dbReference type="InterPro" id="IPR000014">
    <property type="entry name" value="PAS"/>
</dbReference>
<dbReference type="InterPro" id="IPR035965">
    <property type="entry name" value="PAS-like_dom_sf"/>
</dbReference>
<dbReference type="PRINTS" id="PR00344">
    <property type="entry name" value="BCTRLSENSOR"/>
</dbReference>
<dbReference type="EMBL" id="WLYK01000002">
    <property type="protein sequence ID" value="MTD14057.1"/>
    <property type="molecule type" value="Genomic_DNA"/>
</dbReference>
<dbReference type="CDD" id="cd00075">
    <property type="entry name" value="HATPase"/>
    <property type="match status" value="1"/>
</dbReference>
<dbReference type="EC" id="2.7.13.3" evidence="3"/>
<dbReference type="InterPro" id="IPR003594">
    <property type="entry name" value="HATPase_dom"/>
</dbReference>
<protein>
    <recommendedName>
        <fullName evidence="3">histidine kinase</fullName>
        <ecNumber evidence="3">2.7.13.3</ecNumber>
    </recommendedName>
</protein>
<dbReference type="GO" id="GO:0005524">
    <property type="term" value="F:ATP binding"/>
    <property type="evidence" value="ECO:0007669"/>
    <property type="project" value="UniProtKB-KW"/>
</dbReference>
<dbReference type="InterPro" id="IPR033463">
    <property type="entry name" value="sCache_3"/>
</dbReference>
<evidence type="ECO:0000313" key="18">
    <source>
        <dbReference type="Proteomes" id="UP000460221"/>
    </source>
</evidence>
<evidence type="ECO:0000256" key="4">
    <source>
        <dbReference type="ARBA" id="ARBA00022475"/>
    </source>
</evidence>
<evidence type="ECO:0000259" key="16">
    <source>
        <dbReference type="PROSITE" id="PS50112"/>
    </source>
</evidence>
<comment type="subcellular location">
    <subcellularLocation>
        <location evidence="2">Cell membrane</location>
        <topology evidence="2">Multi-pass membrane protein</topology>
    </subcellularLocation>
</comment>
<gene>
    <name evidence="17" type="ORF">GIS00_08880</name>
</gene>
<keyword evidence="6" id="KW-0808">Transferase</keyword>
<dbReference type="InterPro" id="IPR005467">
    <property type="entry name" value="His_kinase_dom"/>
</dbReference>
<dbReference type="GO" id="GO:0005886">
    <property type="term" value="C:plasma membrane"/>
    <property type="evidence" value="ECO:0007669"/>
    <property type="project" value="UniProtKB-SubCell"/>
</dbReference>
<evidence type="ECO:0000256" key="9">
    <source>
        <dbReference type="ARBA" id="ARBA00022777"/>
    </source>
</evidence>
<evidence type="ECO:0000256" key="14">
    <source>
        <dbReference type="SAM" id="Phobius"/>
    </source>
</evidence>
<dbReference type="PANTHER" id="PTHR43547">
    <property type="entry name" value="TWO-COMPONENT HISTIDINE KINASE"/>
    <property type="match status" value="1"/>
</dbReference>
<keyword evidence="7 14" id="KW-0812">Transmembrane</keyword>
<name>A0A7K1FIV9_9ACTN</name>
<keyword evidence="13 14" id="KW-0472">Membrane</keyword>
<dbReference type="PANTHER" id="PTHR43547:SF10">
    <property type="entry name" value="SENSOR HISTIDINE KINASE DCUS"/>
    <property type="match status" value="1"/>
</dbReference>
<evidence type="ECO:0000256" key="8">
    <source>
        <dbReference type="ARBA" id="ARBA00022741"/>
    </source>
</evidence>
<reference evidence="17 18" key="1">
    <citation type="submission" date="2019-11" db="EMBL/GenBank/DDBJ databases">
        <authorList>
            <person name="Jiang L.-Q."/>
        </authorList>
    </citation>
    <scope>NUCLEOTIDE SEQUENCE [LARGE SCALE GENOMIC DNA]</scope>
    <source>
        <strain evidence="17 18">YIM 132087</strain>
    </source>
</reference>
<dbReference type="Gene3D" id="3.30.565.10">
    <property type="entry name" value="Histidine kinase-like ATPase, C-terminal domain"/>
    <property type="match status" value="1"/>
</dbReference>
<dbReference type="InterPro" id="IPR029151">
    <property type="entry name" value="Sensor-like_sf"/>
</dbReference>
<dbReference type="Pfam" id="PF17203">
    <property type="entry name" value="sCache_3_2"/>
    <property type="match status" value="1"/>
</dbReference>
<dbReference type="Proteomes" id="UP000460221">
    <property type="component" value="Unassembled WGS sequence"/>
</dbReference>
<dbReference type="SUPFAM" id="SSF55874">
    <property type="entry name" value="ATPase domain of HSP90 chaperone/DNA topoisomerase II/histidine kinase"/>
    <property type="match status" value="1"/>
</dbReference>
<evidence type="ECO:0000256" key="6">
    <source>
        <dbReference type="ARBA" id="ARBA00022679"/>
    </source>
</evidence>
<evidence type="ECO:0000256" key="3">
    <source>
        <dbReference type="ARBA" id="ARBA00012438"/>
    </source>
</evidence>
<dbReference type="AlphaFoldDB" id="A0A7K1FIV9"/>
<dbReference type="SUPFAM" id="SSF103190">
    <property type="entry name" value="Sensory domain-like"/>
    <property type="match status" value="1"/>
</dbReference>
<feature type="domain" description="PAS" evidence="16">
    <location>
        <begin position="207"/>
        <end position="249"/>
    </location>
</feature>
<evidence type="ECO:0000256" key="13">
    <source>
        <dbReference type="ARBA" id="ARBA00023136"/>
    </source>
</evidence>
<dbReference type="SMART" id="SM00091">
    <property type="entry name" value="PAS"/>
    <property type="match status" value="1"/>
</dbReference>
<dbReference type="InterPro" id="IPR004358">
    <property type="entry name" value="Sig_transdc_His_kin-like_C"/>
</dbReference>
<organism evidence="17 18">
    <name type="scientific">Nakamurella alba</name>
    <dbReference type="NCBI Taxonomy" id="2665158"/>
    <lineage>
        <taxon>Bacteria</taxon>
        <taxon>Bacillati</taxon>
        <taxon>Actinomycetota</taxon>
        <taxon>Actinomycetes</taxon>
        <taxon>Nakamurellales</taxon>
        <taxon>Nakamurellaceae</taxon>
        <taxon>Nakamurella</taxon>
    </lineage>
</organism>
<proteinExistence type="predicted"/>
<dbReference type="SMART" id="SM00387">
    <property type="entry name" value="HATPase_c"/>
    <property type="match status" value="1"/>
</dbReference>
<dbReference type="PROSITE" id="PS50112">
    <property type="entry name" value="PAS"/>
    <property type="match status" value="1"/>
</dbReference>
<keyword evidence="5" id="KW-0597">Phosphoprotein</keyword>
<dbReference type="SUPFAM" id="SSF55785">
    <property type="entry name" value="PYP-like sensor domain (PAS domain)"/>
    <property type="match status" value="1"/>
</dbReference>
<comment type="catalytic activity">
    <reaction evidence="1">
        <text>ATP + protein L-histidine = ADP + protein N-phospho-L-histidine.</text>
        <dbReference type="EC" id="2.7.13.3"/>
    </reaction>
</comment>
<evidence type="ECO:0000256" key="2">
    <source>
        <dbReference type="ARBA" id="ARBA00004651"/>
    </source>
</evidence>
<dbReference type="Pfam" id="PF02518">
    <property type="entry name" value="HATPase_c"/>
    <property type="match status" value="1"/>
</dbReference>
<evidence type="ECO:0000256" key="1">
    <source>
        <dbReference type="ARBA" id="ARBA00000085"/>
    </source>
</evidence>
<dbReference type="PROSITE" id="PS50109">
    <property type="entry name" value="HIS_KIN"/>
    <property type="match status" value="1"/>
</dbReference>
<evidence type="ECO:0000259" key="15">
    <source>
        <dbReference type="PROSITE" id="PS50109"/>
    </source>
</evidence>
<keyword evidence="11 14" id="KW-1133">Transmembrane helix</keyword>
<sequence>MRRWSLARQLFVVQTVLLTVVVLAVGAIAFALERSRDRSHAEAQVLRAAQSIAADPVVMAGVAGSDPTAALQPYALWTMATVGADFIVIMTPDGIRWTHANPDVIGGRYLGTIEPAVAGGTVVEQYTGTLGPSVRAVAPVIVDGQVVALVSVGITLERLWTQLVRTLPTLALLLAGVLAIAATGAWWVARQVRRRTRDAAIGEIENALAAQEAVLQSLKEGLVALDDHGRIRWVNPAARTLLGLHGEDIGRPVAGTALQGTLAALLVSGRAAVDEPHLVGDTVLIVNQRSVRWGGRSFGTVATLRDHTELRSATDELASTKAFADSLAAQSHETANRLHTMVMLIETGRPEEALRYATEQIELSQRVTDEVTGQVDHPVLAALLIGKAAQAEERGAALDLRVEVELAGITGWLPDSDIVTVVGNLLDNAIEASTAGVTDQDVARVRLTLTGGPGELGIVVEDNGPGIPDEDLEHVRERGWSTKGPRHGSGRGIGLALVDRATRRYHGTLQIDRGEWGGARFTVHLPAPAVAPARVTGPAQVSVTRT</sequence>
<keyword evidence="4" id="KW-1003">Cell membrane</keyword>
<dbReference type="Gene3D" id="3.30.450.20">
    <property type="entry name" value="PAS domain"/>
    <property type="match status" value="2"/>
</dbReference>
<dbReference type="GO" id="GO:0000155">
    <property type="term" value="F:phosphorelay sensor kinase activity"/>
    <property type="evidence" value="ECO:0007669"/>
    <property type="project" value="TreeGrafter"/>
</dbReference>
<evidence type="ECO:0000256" key="7">
    <source>
        <dbReference type="ARBA" id="ARBA00022692"/>
    </source>
</evidence>
<dbReference type="CDD" id="cd00130">
    <property type="entry name" value="PAS"/>
    <property type="match status" value="1"/>
</dbReference>
<feature type="transmembrane region" description="Helical" evidence="14">
    <location>
        <begin position="168"/>
        <end position="189"/>
    </location>
</feature>
<evidence type="ECO:0000256" key="10">
    <source>
        <dbReference type="ARBA" id="ARBA00022840"/>
    </source>
</evidence>
<evidence type="ECO:0000256" key="5">
    <source>
        <dbReference type="ARBA" id="ARBA00022553"/>
    </source>
</evidence>
<comment type="caution">
    <text evidence="17">The sequence shown here is derived from an EMBL/GenBank/DDBJ whole genome shotgun (WGS) entry which is preliminary data.</text>
</comment>
<dbReference type="RefSeq" id="WP_154768103.1">
    <property type="nucleotide sequence ID" value="NZ_WLYK01000002.1"/>
</dbReference>
<feature type="domain" description="Histidine kinase" evidence="15">
    <location>
        <begin position="418"/>
        <end position="529"/>
    </location>
</feature>
<dbReference type="InterPro" id="IPR036890">
    <property type="entry name" value="HATPase_C_sf"/>
</dbReference>
<keyword evidence="12" id="KW-0902">Two-component regulatory system</keyword>
<feature type="transmembrane region" description="Helical" evidence="14">
    <location>
        <begin position="12"/>
        <end position="32"/>
    </location>
</feature>
<keyword evidence="8" id="KW-0547">Nucleotide-binding</keyword>